<keyword evidence="1" id="KW-0805">Transcription regulation</keyword>
<dbReference type="InterPro" id="IPR004111">
    <property type="entry name" value="Repressor_TetR_C"/>
</dbReference>
<dbReference type="InterPro" id="IPR009057">
    <property type="entry name" value="Homeodomain-like_sf"/>
</dbReference>
<keyword evidence="2 4" id="KW-0238">DNA-binding</keyword>
<dbReference type="EMBL" id="JAWCTQ010000030">
    <property type="protein sequence ID" value="MDT9684671.1"/>
    <property type="molecule type" value="Genomic_DNA"/>
</dbReference>
<dbReference type="RefSeq" id="WP_315879726.1">
    <property type="nucleotide sequence ID" value="NZ_JAWCTQ010000030.1"/>
</dbReference>
<dbReference type="InterPro" id="IPR050109">
    <property type="entry name" value="HTH-type_TetR-like_transc_reg"/>
</dbReference>
<feature type="domain" description="HTH tetR-type" evidence="6">
    <location>
        <begin position="23"/>
        <end position="83"/>
    </location>
</feature>
<name>A0ABU3QPY7_9ACTN</name>
<dbReference type="Proteomes" id="UP001250181">
    <property type="component" value="Unassembled WGS sequence"/>
</dbReference>
<comment type="caution">
    <text evidence="7">The sequence shown here is derived from an EMBL/GenBank/DDBJ whole genome shotgun (WGS) entry which is preliminary data.</text>
</comment>
<dbReference type="PANTHER" id="PTHR30055">
    <property type="entry name" value="HTH-TYPE TRANSCRIPTIONAL REGULATOR RUTR"/>
    <property type="match status" value="1"/>
</dbReference>
<dbReference type="Pfam" id="PF02909">
    <property type="entry name" value="TetR_C_1"/>
    <property type="match status" value="1"/>
</dbReference>
<keyword evidence="8" id="KW-1185">Reference proteome</keyword>
<organism evidence="7 8">
    <name type="scientific">Streptomyces tamarix</name>
    <dbReference type="NCBI Taxonomy" id="3078565"/>
    <lineage>
        <taxon>Bacteria</taxon>
        <taxon>Bacillati</taxon>
        <taxon>Actinomycetota</taxon>
        <taxon>Actinomycetes</taxon>
        <taxon>Kitasatosporales</taxon>
        <taxon>Streptomycetaceae</taxon>
        <taxon>Streptomyces</taxon>
    </lineage>
</organism>
<gene>
    <name evidence="7" type="ORF">RND61_21815</name>
</gene>
<evidence type="ECO:0000256" key="5">
    <source>
        <dbReference type="SAM" id="MobiDB-lite"/>
    </source>
</evidence>
<proteinExistence type="predicted"/>
<dbReference type="SUPFAM" id="SSF46689">
    <property type="entry name" value="Homeodomain-like"/>
    <property type="match status" value="1"/>
</dbReference>
<dbReference type="SUPFAM" id="SSF48498">
    <property type="entry name" value="Tetracyclin repressor-like, C-terminal domain"/>
    <property type="match status" value="1"/>
</dbReference>
<evidence type="ECO:0000256" key="1">
    <source>
        <dbReference type="ARBA" id="ARBA00023015"/>
    </source>
</evidence>
<evidence type="ECO:0000256" key="3">
    <source>
        <dbReference type="ARBA" id="ARBA00023163"/>
    </source>
</evidence>
<dbReference type="Gene3D" id="1.10.357.10">
    <property type="entry name" value="Tetracycline Repressor, domain 2"/>
    <property type="match status" value="1"/>
</dbReference>
<dbReference type="Gene3D" id="1.10.10.60">
    <property type="entry name" value="Homeodomain-like"/>
    <property type="match status" value="1"/>
</dbReference>
<dbReference type="InterPro" id="IPR001647">
    <property type="entry name" value="HTH_TetR"/>
</dbReference>
<evidence type="ECO:0000313" key="8">
    <source>
        <dbReference type="Proteomes" id="UP001250181"/>
    </source>
</evidence>
<feature type="DNA-binding region" description="H-T-H motif" evidence="4">
    <location>
        <begin position="46"/>
        <end position="65"/>
    </location>
</feature>
<dbReference type="PANTHER" id="PTHR30055:SF151">
    <property type="entry name" value="TRANSCRIPTIONAL REGULATORY PROTEIN"/>
    <property type="match status" value="1"/>
</dbReference>
<feature type="region of interest" description="Disordered" evidence="5">
    <location>
        <begin position="235"/>
        <end position="260"/>
    </location>
</feature>
<protein>
    <submittedName>
        <fullName evidence="7">TetR/AcrR family transcriptional regulator C-terminal domain-containing protein</fullName>
    </submittedName>
</protein>
<feature type="compositionally biased region" description="Low complexity" evidence="5">
    <location>
        <begin position="248"/>
        <end position="260"/>
    </location>
</feature>
<evidence type="ECO:0000313" key="7">
    <source>
        <dbReference type="EMBL" id="MDT9684671.1"/>
    </source>
</evidence>
<reference evidence="7 8" key="1">
    <citation type="submission" date="2023-09" db="EMBL/GenBank/DDBJ databases">
        <title>Streptomyces sp. nov.: A antagonism against Alternaria gaisen Producing Streptochlin, Isolated from Tamarix root soil.</title>
        <authorList>
            <person name="Chen Y."/>
        </authorList>
    </citation>
    <scope>NUCLEOTIDE SEQUENCE [LARGE SCALE GENOMIC DNA]</scope>
    <source>
        <strain evidence="7 8">TRM76323</strain>
    </source>
</reference>
<evidence type="ECO:0000256" key="2">
    <source>
        <dbReference type="ARBA" id="ARBA00023125"/>
    </source>
</evidence>
<sequence>MTEPPARSIWLRPERAGRGPAPTFDRDGIAAAGIALADADGLPAVTMRAVAVALGAGPASLYRYVATRDELLELMIDRVYGEISYAELGSGHWLDDLLALAWQSRGVYLAHPWLLDATATRTPVGPHAVTYLEHALAALADLDVRPRTKLEAIAIFNAVVSTLTRAEVIQRRAGQTIPQWQQAQAEYLTQVAMAGHHPHLATALTGQPPEAEDSSESLFERVLTRVLTGLLQPDDIGATSVHGRAEAEPPAAGPGASAAP</sequence>
<dbReference type="Pfam" id="PF00440">
    <property type="entry name" value="TetR_N"/>
    <property type="match status" value="1"/>
</dbReference>
<dbReference type="PROSITE" id="PS50977">
    <property type="entry name" value="HTH_TETR_2"/>
    <property type="match status" value="1"/>
</dbReference>
<accession>A0ABU3QPY7</accession>
<keyword evidence="3" id="KW-0804">Transcription</keyword>
<dbReference type="InterPro" id="IPR036271">
    <property type="entry name" value="Tet_transcr_reg_TetR-rel_C_sf"/>
</dbReference>
<evidence type="ECO:0000259" key="6">
    <source>
        <dbReference type="PROSITE" id="PS50977"/>
    </source>
</evidence>
<evidence type="ECO:0000256" key="4">
    <source>
        <dbReference type="PROSITE-ProRule" id="PRU00335"/>
    </source>
</evidence>